<dbReference type="AlphaFoldDB" id="A0A4Y7L6D2"/>
<accession>A0A4Y7L6D2</accession>
<evidence type="ECO:0000256" key="3">
    <source>
        <dbReference type="SAM" id="MobiDB-lite"/>
    </source>
</evidence>
<feature type="compositionally biased region" description="Basic residues" evidence="3">
    <location>
        <begin position="125"/>
        <end position="135"/>
    </location>
</feature>
<keyword evidence="1" id="KW-0539">Nucleus</keyword>
<evidence type="ECO:0000256" key="1">
    <source>
        <dbReference type="ARBA" id="ARBA00023242"/>
    </source>
</evidence>
<feature type="compositionally biased region" description="Polar residues" evidence="3">
    <location>
        <begin position="292"/>
        <end position="316"/>
    </location>
</feature>
<feature type="compositionally biased region" description="Polar residues" evidence="3">
    <location>
        <begin position="227"/>
        <end position="237"/>
    </location>
</feature>
<dbReference type="Gramene" id="RZC80160">
    <property type="protein sequence ID" value="RZC80160"/>
    <property type="gene ID" value="C5167_042736"/>
</dbReference>
<feature type="region of interest" description="Disordered" evidence="3">
    <location>
        <begin position="224"/>
        <end position="267"/>
    </location>
</feature>
<protein>
    <recommendedName>
        <fullName evidence="4">WRC domain-containing protein</fullName>
    </recommendedName>
</protein>
<evidence type="ECO:0000256" key="2">
    <source>
        <dbReference type="PROSITE-ProRule" id="PRU01002"/>
    </source>
</evidence>
<sequence>MKTRKMAAAAQQQACRYRGNLCKILSGDNHLQFCDKHYKFHTDFLRNNPSILKKWHHDLLGSDTPDLAKKKKRKQAPDQQSSILPPDEERCCRNDGMIWRCKNFRMKTKSYCQQHCTSIFQHNKTRLMKKKKKKKSGSDFSKRVAETRDSNRFKRPGKRQRTDQPSTSNPTTSSDRIVGAGSVKIGAKRKRVDTAMSGELKPLTGIRGPVVETRASKQRKMLMEGGETSNQPATNDNFESDGIVEGGPPKTGTTRKNVERTKGSGEPVIELESVELYKSNSEKIESEVRGLQNESTQSGEIISDENNMNKSTTSCE</sequence>
<evidence type="ECO:0000259" key="4">
    <source>
        <dbReference type="PROSITE" id="PS51667"/>
    </source>
</evidence>
<name>A0A4Y7L6D2_PAPSO</name>
<feature type="compositionally biased region" description="Basic and acidic residues" evidence="3">
    <location>
        <begin position="136"/>
        <end position="152"/>
    </location>
</feature>
<dbReference type="InterPro" id="IPR014977">
    <property type="entry name" value="WRC_dom"/>
</dbReference>
<evidence type="ECO:0000313" key="6">
    <source>
        <dbReference type="Proteomes" id="UP000316621"/>
    </source>
</evidence>
<feature type="compositionally biased region" description="Polar residues" evidence="3">
    <location>
        <begin position="163"/>
        <end position="175"/>
    </location>
</feature>
<gene>
    <name evidence="5" type="ORF">C5167_042736</name>
</gene>
<feature type="domain" description="WRC" evidence="4">
    <location>
        <begin position="85"/>
        <end position="133"/>
    </location>
</feature>
<dbReference type="Proteomes" id="UP000316621">
    <property type="component" value="Chromosome 10"/>
</dbReference>
<comment type="caution">
    <text evidence="2">Lacks conserved residue(s) required for the propagation of feature annotation.</text>
</comment>
<proteinExistence type="predicted"/>
<evidence type="ECO:0000313" key="5">
    <source>
        <dbReference type="EMBL" id="RZC80160.1"/>
    </source>
</evidence>
<keyword evidence="6" id="KW-1185">Reference proteome</keyword>
<feature type="region of interest" description="Disordered" evidence="3">
    <location>
        <begin position="67"/>
        <end position="87"/>
    </location>
</feature>
<reference evidence="5 6" key="1">
    <citation type="journal article" date="2018" name="Science">
        <title>The opium poppy genome and morphinan production.</title>
        <authorList>
            <person name="Guo L."/>
            <person name="Winzer T."/>
            <person name="Yang X."/>
            <person name="Li Y."/>
            <person name="Ning Z."/>
            <person name="He Z."/>
            <person name="Teodor R."/>
            <person name="Lu Y."/>
            <person name="Bowser T.A."/>
            <person name="Graham I.A."/>
            <person name="Ye K."/>
        </authorList>
    </citation>
    <scope>NUCLEOTIDE SEQUENCE [LARGE SCALE GENOMIC DNA]</scope>
    <source>
        <strain evidence="6">cv. HN1</strain>
        <tissue evidence="5">Leaves</tissue>
    </source>
</reference>
<feature type="region of interest" description="Disordered" evidence="3">
    <location>
        <begin position="283"/>
        <end position="316"/>
    </location>
</feature>
<feature type="region of interest" description="Disordered" evidence="3">
    <location>
        <begin position="125"/>
        <end position="190"/>
    </location>
</feature>
<organism evidence="5 6">
    <name type="scientific">Papaver somniferum</name>
    <name type="common">Opium poppy</name>
    <dbReference type="NCBI Taxonomy" id="3469"/>
    <lineage>
        <taxon>Eukaryota</taxon>
        <taxon>Viridiplantae</taxon>
        <taxon>Streptophyta</taxon>
        <taxon>Embryophyta</taxon>
        <taxon>Tracheophyta</taxon>
        <taxon>Spermatophyta</taxon>
        <taxon>Magnoliopsida</taxon>
        <taxon>Ranunculales</taxon>
        <taxon>Papaveraceae</taxon>
        <taxon>Papaveroideae</taxon>
        <taxon>Papaver</taxon>
    </lineage>
</organism>
<dbReference type="PROSITE" id="PS51667">
    <property type="entry name" value="WRC"/>
    <property type="match status" value="1"/>
</dbReference>
<dbReference type="EMBL" id="CM010724">
    <property type="protein sequence ID" value="RZC80160.1"/>
    <property type="molecule type" value="Genomic_DNA"/>
</dbReference>